<evidence type="ECO:0000313" key="2">
    <source>
        <dbReference type="Proteomes" id="UP000789508"/>
    </source>
</evidence>
<sequence>MFPQPNESSIRLLKHPIWIVSENPQRRDCSIYIRPADEQVDTIFFCANANLAAPLLHVWEAIWIEG</sequence>
<proteinExistence type="predicted"/>
<gene>
    <name evidence="1" type="ORF">ALEPTO_LOCUS8994</name>
</gene>
<dbReference type="EMBL" id="CAJVPS010006099">
    <property type="protein sequence ID" value="CAG8621797.1"/>
    <property type="molecule type" value="Genomic_DNA"/>
</dbReference>
<comment type="caution">
    <text evidence="1">The sequence shown here is derived from an EMBL/GenBank/DDBJ whole genome shotgun (WGS) entry which is preliminary data.</text>
</comment>
<evidence type="ECO:0000313" key="1">
    <source>
        <dbReference type="EMBL" id="CAG8621797.1"/>
    </source>
</evidence>
<name>A0A9N9CZW1_9GLOM</name>
<organism evidence="1 2">
    <name type="scientific">Ambispora leptoticha</name>
    <dbReference type="NCBI Taxonomy" id="144679"/>
    <lineage>
        <taxon>Eukaryota</taxon>
        <taxon>Fungi</taxon>
        <taxon>Fungi incertae sedis</taxon>
        <taxon>Mucoromycota</taxon>
        <taxon>Glomeromycotina</taxon>
        <taxon>Glomeromycetes</taxon>
        <taxon>Archaeosporales</taxon>
        <taxon>Ambisporaceae</taxon>
        <taxon>Ambispora</taxon>
    </lineage>
</organism>
<accession>A0A9N9CZW1</accession>
<dbReference type="AlphaFoldDB" id="A0A9N9CZW1"/>
<protein>
    <submittedName>
        <fullName evidence="1">2108_t:CDS:1</fullName>
    </submittedName>
</protein>
<reference evidence="1" key="1">
    <citation type="submission" date="2021-06" db="EMBL/GenBank/DDBJ databases">
        <authorList>
            <person name="Kallberg Y."/>
            <person name="Tangrot J."/>
            <person name="Rosling A."/>
        </authorList>
    </citation>
    <scope>NUCLEOTIDE SEQUENCE</scope>
    <source>
        <strain evidence="1">FL130A</strain>
    </source>
</reference>
<dbReference type="Proteomes" id="UP000789508">
    <property type="component" value="Unassembled WGS sequence"/>
</dbReference>
<keyword evidence="2" id="KW-1185">Reference proteome</keyword>